<dbReference type="EMBL" id="CP080095">
    <property type="protein sequence ID" value="QYD67255.1"/>
    <property type="molecule type" value="Genomic_DNA"/>
</dbReference>
<dbReference type="SFLD" id="SFLDG00179">
    <property type="entry name" value="mandelate_racemase"/>
    <property type="match status" value="1"/>
</dbReference>
<keyword evidence="2" id="KW-0479">Metal-binding</keyword>
<name>A0ABX8UJQ0_9BURK</name>
<dbReference type="PANTHER" id="PTHR13794">
    <property type="entry name" value="ENOLASE SUPERFAMILY, MANDELATE RACEMASE"/>
    <property type="match status" value="1"/>
</dbReference>
<comment type="cofactor">
    <cofactor evidence="1">
        <name>Mg(2+)</name>
        <dbReference type="ChEBI" id="CHEBI:18420"/>
    </cofactor>
</comment>
<evidence type="ECO:0000259" key="4">
    <source>
        <dbReference type="SMART" id="SM00922"/>
    </source>
</evidence>
<protein>
    <submittedName>
        <fullName evidence="5">Mandelate racemase</fullName>
    </submittedName>
</protein>
<sequence>MHDAASASPSSLSVSTTATTASDRCAAAPISRIAADAYTIPTDAPEADGTFNWNSTTLVVAEVEAAGVTGLGYTYSDASVATLIRHTLADALKGEDASDIQRLWLRMQRRVRNLGRDGIAATAISALDCALWDLHAKRLNVPLVKLLGQARANVPVYGSGGFTTYTDDQMRVQLSRWVRDDGCRWVKIKIGSDPARDPGRVQCARDAIGDEAGLFVDANGAFDPKTALRFAEEFADLDVQWFEEPVSSDNLAGLAAIRCAAPPCMQVAAGEYGYTADYFRRMLEAESVDVLQADASRCGGVTGFIRAAHLADAFHVPLSAHCAPALHLHAAAAVPGLSHQEWFHDHARIESMLFDGAPRVAKGSIVPDLSRPGCGLEFKRKDAQRFATSVP</sequence>
<evidence type="ECO:0000256" key="2">
    <source>
        <dbReference type="ARBA" id="ARBA00022723"/>
    </source>
</evidence>
<dbReference type="Pfam" id="PF13378">
    <property type="entry name" value="MR_MLE_C"/>
    <property type="match status" value="1"/>
</dbReference>
<reference evidence="5 6" key="1">
    <citation type="submission" date="2021-07" db="EMBL/GenBank/DDBJ databases">
        <title>Paraburkholderia edwinii protects Aspergillus sp. from phenazines by acting as a toxin sponge.</title>
        <authorList>
            <person name="Dahlstrom K.M."/>
            <person name="Newman D.K."/>
        </authorList>
    </citation>
    <scope>NUCLEOTIDE SEQUENCE [LARGE SCALE GENOMIC DNA]</scope>
    <source>
        <strain evidence="5 6">Pe01</strain>
    </source>
</reference>
<evidence type="ECO:0000313" key="5">
    <source>
        <dbReference type="EMBL" id="QYD67255.1"/>
    </source>
</evidence>
<dbReference type="InterPro" id="IPR013342">
    <property type="entry name" value="Mandelate_racemase_C"/>
</dbReference>
<dbReference type="InterPro" id="IPR036849">
    <property type="entry name" value="Enolase-like_C_sf"/>
</dbReference>
<keyword evidence="6" id="KW-1185">Reference proteome</keyword>
<dbReference type="Gene3D" id="3.20.20.120">
    <property type="entry name" value="Enolase-like C-terminal domain"/>
    <property type="match status" value="1"/>
</dbReference>
<dbReference type="InterPro" id="IPR046945">
    <property type="entry name" value="RHMD-like"/>
</dbReference>
<evidence type="ECO:0000313" key="6">
    <source>
        <dbReference type="Proteomes" id="UP000826462"/>
    </source>
</evidence>
<dbReference type="SMART" id="SM00922">
    <property type="entry name" value="MR_MLE"/>
    <property type="match status" value="1"/>
</dbReference>
<dbReference type="InterPro" id="IPR018110">
    <property type="entry name" value="Mandel_Rmase/mucon_lact_enz_CS"/>
</dbReference>
<proteinExistence type="predicted"/>
<dbReference type="CDD" id="cd03328">
    <property type="entry name" value="MR_like_3"/>
    <property type="match status" value="1"/>
</dbReference>
<feature type="domain" description="Mandelate racemase/muconate lactonizing enzyme C-terminal" evidence="4">
    <location>
        <begin position="167"/>
        <end position="264"/>
    </location>
</feature>
<dbReference type="InterPro" id="IPR029017">
    <property type="entry name" value="Enolase-like_N"/>
</dbReference>
<dbReference type="InterPro" id="IPR029065">
    <property type="entry name" value="Enolase_C-like"/>
</dbReference>
<dbReference type="Gene3D" id="3.30.390.10">
    <property type="entry name" value="Enolase-like, N-terminal domain"/>
    <property type="match status" value="1"/>
</dbReference>
<dbReference type="PANTHER" id="PTHR13794:SF58">
    <property type="entry name" value="MITOCHONDRIAL ENOLASE SUPERFAMILY MEMBER 1"/>
    <property type="match status" value="1"/>
</dbReference>
<organism evidence="5 6">
    <name type="scientific">Paraburkholderia edwinii</name>
    <dbReference type="NCBI Taxonomy" id="2861782"/>
    <lineage>
        <taxon>Bacteria</taxon>
        <taxon>Pseudomonadati</taxon>
        <taxon>Pseudomonadota</taxon>
        <taxon>Betaproteobacteria</taxon>
        <taxon>Burkholderiales</taxon>
        <taxon>Burkholderiaceae</taxon>
        <taxon>Paraburkholderia</taxon>
    </lineage>
</organism>
<dbReference type="Proteomes" id="UP000826462">
    <property type="component" value="Chromosome 1"/>
</dbReference>
<dbReference type="RefSeq" id="WP_219796249.1">
    <property type="nucleotide sequence ID" value="NZ_CP080095.1"/>
</dbReference>
<dbReference type="InterPro" id="IPR013341">
    <property type="entry name" value="Mandelate_racemase_N_dom"/>
</dbReference>
<dbReference type="Pfam" id="PF02746">
    <property type="entry name" value="MR_MLE_N"/>
    <property type="match status" value="1"/>
</dbReference>
<gene>
    <name evidence="5" type="ORF">KZJ38_12780</name>
</gene>
<dbReference type="SUPFAM" id="SSF51604">
    <property type="entry name" value="Enolase C-terminal domain-like"/>
    <property type="match status" value="1"/>
</dbReference>
<dbReference type="SFLD" id="SFLDS00001">
    <property type="entry name" value="Enolase"/>
    <property type="match status" value="1"/>
</dbReference>
<dbReference type="SUPFAM" id="SSF54826">
    <property type="entry name" value="Enolase N-terminal domain-like"/>
    <property type="match status" value="1"/>
</dbReference>
<dbReference type="PROSITE" id="PS00908">
    <property type="entry name" value="MR_MLE_1"/>
    <property type="match status" value="1"/>
</dbReference>
<accession>A0ABX8UJQ0</accession>
<evidence type="ECO:0000256" key="1">
    <source>
        <dbReference type="ARBA" id="ARBA00001946"/>
    </source>
</evidence>
<evidence type="ECO:0000256" key="3">
    <source>
        <dbReference type="ARBA" id="ARBA00022842"/>
    </source>
</evidence>
<keyword evidence="3" id="KW-0460">Magnesium</keyword>